<proteinExistence type="inferred from homology"/>
<evidence type="ECO:0000313" key="8">
    <source>
        <dbReference type="EnsemblPlants" id="KQK24043"/>
    </source>
</evidence>
<keyword evidence="4" id="KW-0636">Prenylation</keyword>
<dbReference type="STRING" id="15368.A0A0Q3K2F0"/>
<dbReference type="SUPFAM" id="SSF55008">
    <property type="entry name" value="HMA, heavy metal-associated domain"/>
    <property type="match status" value="1"/>
</dbReference>
<keyword evidence="3" id="KW-0449">Lipoprotein</keyword>
<gene>
    <name evidence="8" type="primary">LOC112270852</name>
    <name evidence="7" type="ORF">BRADI_1g77806v3</name>
</gene>
<dbReference type="Proteomes" id="UP000008810">
    <property type="component" value="Chromosome 1"/>
</dbReference>
<dbReference type="Gene3D" id="3.30.70.100">
    <property type="match status" value="1"/>
</dbReference>
<sequence>MAQKFVLRIPTMTDDRSKQRAVHTVARVYGVDSIDVELKENKMTVIGDMDMVVAMKKLRIKFCKVDIELSGPAKEELLAEEEKY</sequence>
<keyword evidence="1" id="KW-0488">Methylation</keyword>
<dbReference type="PANTHER" id="PTHR45811">
    <property type="entry name" value="COPPER TRANSPORT PROTEIN FAMILY-RELATED"/>
    <property type="match status" value="1"/>
</dbReference>
<evidence type="ECO:0000256" key="5">
    <source>
        <dbReference type="ARBA" id="ARBA00024045"/>
    </source>
</evidence>
<dbReference type="EMBL" id="CM000880">
    <property type="protein sequence ID" value="KQK24043.1"/>
    <property type="molecule type" value="Genomic_DNA"/>
</dbReference>
<dbReference type="AlphaFoldDB" id="A0A0Q3K2F0"/>
<reference evidence="8" key="3">
    <citation type="submission" date="2018-08" db="UniProtKB">
        <authorList>
            <consortium name="EnsemblPlants"/>
        </authorList>
    </citation>
    <scope>IDENTIFICATION</scope>
    <source>
        <strain evidence="8">cv. Bd21</strain>
    </source>
</reference>
<evidence type="ECO:0000256" key="2">
    <source>
        <dbReference type="ARBA" id="ARBA00022723"/>
    </source>
</evidence>
<evidence type="ECO:0000259" key="6">
    <source>
        <dbReference type="PROSITE" id="PS50846"/>
    </source>
</evidence>
<dbReference type="InterPro" id="IPR051863">
    <property type="entry name" value="HIPP"/>
</dbReference>
<evidence type="ECO:0000256" key="3">
    <source>
        <dbReference type="ARBA" id="ARBA00023288"/>
    </source>
</evidence>
<name>A0A0Q3K2F0_BRADI</name>
<keyword evidence="9" id="KW-1185">Reference proteome</keyword>
<dbReference type="Pfam" id="PF00403">
    <property type="entry name" value="HMA"/>
    <property type="match status" value="1"/>
</dbReference>
<evidence type="ECO:0000256" key="1">
    <source>
        <dbReference type="ARBA" id="ARBA00022481"/>
    </source>
</evidence>
<dbReference type="GO" id="GO:0046872">
    <property type="term" value="F:metal ion binding"/>
    <property type="evidence" value="ECO:0007669"/>
    <property type="project" value="UniProtKB-KW"/>
</dbReference>
<evidence type="ECO:0000313" key="9">
    <source>
        <dbReference type="Proteomes" id="UP000008810"/>
    </source>
</evidence>
<evidence type="ECO:0000256" key="4">
    <source>
        <dbReference type="ARBA" id="ARBA00023289"/>
    </source>
</evidence>
<dbReference type="OrthoDB" id="1930492at2759"/>
<reference evidence="7" key="2">
    <citation type="submission" date="2017-06" db="EMBL/GenBank/DDBJ databases">
        <title>WGS assembly of Brachypodium distachyon.</title>
        <authorList>
            <consortium name="The International Brachypodium Initiative"/>
            <person name="Lucas S."/>
            <person name="Harmon-Smith M."/>
            <person name="Lail K."/>
            <person name="Tice H."/>
            <person name="Grimwood J."/>
            <person name="Bruce D."/>
            <person name="Barry K."/>
            <person name="Shu S."/>
            <person name="Lindquist E."/>
            <person name="Wang M."/>
            <person name="Pitluck S."/>
            <person name="Vogel J.P."/>
            <person name="Garvin D.F."/>
            <person name="Mockler T.C."/>
            <person name="Schmutz J."/>
            <person name="Rokhsar D."/>
            <person name="Bevan M.W."/>
        </authorList>
    </citation>
    <scope>NUCLEOTIDE SEQUENCE</scope>
    <source>
        <strain evidence="7">Bd21</strain>
    </source>
</reference>
<dbReference type="EnsemblPlants" id="KQK24043">
    <property type="protein sequence ID" value="KQK24043"/>
    <property type="gene ID" value="BRADI_1g77806v3"/>
</dbReference>
<comment type="similarity">
    <text evidence="5">Belongs to the HIPP family.</text>
</comment>
<feature type="domain" description="HMA" evidence="6">
    <location>
        <begin position="3"/>
        <end position="70"/>
    </location>
</feature>
<dbReference type="InterPro" id="IPR036163">
    <property type="entry name" value="HMA_dom_sf"/>
</dbReference>
<accession>A0A0Q3K2F0</accession>
<dbReference type="InterPro" id="IPR006121">
    <property type="entry name" value="HMA_dom"/>
</dbReference>
<organism evidence="7">
    <name type="scientific">Brachypodium distachyon</name>
    <name type="common">Purple false brome</name>
    <name type="synonym">Trachynia distachya</name>
    <dbReference type="NCBI Taxonomy" id="15368"/>
    <lineage>
        <taxon>Eukaryota</taxon>
        <taxon>Viridiplantae</taxon>
        <taxon>Streptophyta</taxon>
        <taxon>Embryophyta</taxon>
        <taxon>Tracheophyta</taxon>
        <taxon>Spermatophyta</taxon>
        <taxon>Magnoliopsida</taxon>
        <taxon>Liliopsida</taxon>
        <taxon>Poales</taxon>
        <taxon>Poaceae</taxon>
        <taxon>BOP clade</taxon>
        <taxon>Pooideae</taxon>
        <taxon>Stipodae</taxon>
        <taxon>Brachypodieae</taxon>
        <taxon>Brachypodium</taxon>
    </lineage>
</organism>
<feature type="non-terminal residue" evidence="7">
    <location>
        <position position="84"/>
    </location>
</feature>
<keyword evidence="2" id="KW-0479">Metal-binding</keyword>
<dbReference type="PANTHER" id="PTHR45811:SF59">
    <property type="entry name" value="COPPER TRANSPORT PROTEIN FAMILY"/>
    <property type="match status" value="1"/>
</dbReference>
<reference evidence="7 8" key="1">
    <citation type="journal article" date="2010" name="Nature">
        <title>Genome sequencing and analysis of the model grass Brachypodium distachyon.</title>
        <authorList>
            <consortium name="International Brachypodium Initiative"/>
        </authorList>
    </citation>
    <scope>NUCLEOTIDE SEQUENCE [LARGE SCALE GENOMIC DNA]</scope>
    <source>
        <strain evidence="7 8">Bd21</strain>
    </source>
</reference>
<dbReference type="Gramene" id="KQK24043">
    <property type="protein sequence ID" value="KQK24043"/>
    <property type="gene ID" value="BRADI_1g77806v3"/>
</dbReference>
<evidence type="ECO:0000313" key="7">
    <source>
        <dbReference type="EMBL" id="KQK24043.1"/>
    </source>
</evidence>
<dbReference type="PROSITE" id="PS50846">
    <property type="entry name" value="HMA_2"/>
    <property type="match status" value="1"/>
</dbReference>
<protein>
    <recommendedName>
        <fullName evidence="6">HMA domain-containing protein</fullName>
    </recommendedName>
</protein>